<feature type="compositionally biased region" description="Low complexity" evidence="1">
    <location>
        <begin position="697"/>
        <end position="711"/>
    </location>
</feature>
<dbReference type="InterPro" id="IPR025183">
    <property type="entry name" value="DUF4110"/>
</dbReference>
<feature type="compositionally biased region" description="Acidic residues" evidence="1">
    <location>
        <begin position="535"/>
        <end position="565"/>
    </location>
</feature>
<dbReference type="Gene3D" id="2.120.10.80">
    <property type="entry name" value="Kelch-type beta propeller"/>
    <property type="match status" value="1"/>
</dbReference>
<accession>A0A165GZ53</accession>
<feature type="region of interest" description="Disordered" evidence="1">
    <location>
        <begin position="372"/>
        <end position="440"/>
    </location>
</feature>
<dbReference type="STRING" id="1314781.A0A165GZ53"/>
<dbReference type="Pfam" id="PF13422">
    <property type="entry name" value="DUF4110"/>
    <property type="match status" value="1"/>
</dbReference>
<evidence type="ECO:0000256" key="1">
    <source>
        <dbReference type="SAM" id="MobiDB-lite"/>
    </source>
</evidence>
<dbReference type="PANTHER" id="PTHR46063">
    <property type="entry name" value="KELCH DOMAIN-CONTAINING PROTEIN"/>
    <property type="match status" value="1"/>
</dbReference>
<dbReference type="InterPro" id="IPR052588">
    <property type="entry name" value="Kelch_domain_protein"/>
</dbReference>
<dbReference type="AlphaFoldDB" id="A0A165GZ53"/>
<dbReference type="Pfam" id="PF24681">
    <property type="entry name" value="Kelch_KLHDC2_KLHL20_DRC7"/>
    <property type="match status" value="1"/>
</dbReference>
<evidence type="ECO:0000259" key="2">
    <source>
        <dbReference type="Pfam" id="PF13422"/>
    </source>
</evidence>
<feature type="compositionally biased region" description="Basic and acidic residues" evidence="1">
    <location>
        <begin position="26"/>
        <end position="42"/>
    </location>
</feature>
<dbReference type="OrthoDB" id="4447at2759"/>
<dbReference type="EMBL" id="KV426032">
    <property type="protein sequence ID" value="KZV91213.1"/>
    <property type="molecule type" value="Genomic_DNA"/>
</dbReference>
<feature type="domain" description="DUF4110" evidence="2">
    <location>
        <begin position="615"/>
        <end position="689"/>
    </location>
</feature>
<keyword evidence="4" id="KW-1185">Reference proteome</keyword>
<gene>
    <name evidence="3" type="ORF">EXIGLDRAFT_719583</name>
</gene>
<organism evidence="3 4">
    <name type="scientific">Exidia glandulosa HHB12029</name>
    <dbReference type="NCBI Taxonomy" id="1314781"/>
    <lineage>
        <taxon>Eukaryota</taxon>
        <taxon>Fungi</taxon>
        <taxon>Dikarya</taxon>
        <taxon>Basidiomycota</taxon>
        <taxon>Agaricomycotina</taxon>
        <taxon>Agaricomycetes</taxon>
        <taxon>Auriculariales</taxon>
        <taxon>Exidiaceae</taxon>
        <taxon>Exidia</taxon>
    </lineage>
</organism>
<feature type="compositionally biased region" description="Low complexity" evidence="1">
    <location>
        <begin position="7"/>
        <end position="17"/>
    </location>
</feature>
<sequence length="711" mass="79943">MGKKQKAAAATGKAAAKAAKKAKSAQKIERKEGKKSKKRDDSDERADDQDLEAILDKIKREWEEAHKVDEEVVGGPPSRRANATLTPCPSGNYLWMIGGEFFSEDGKAHFYGDVFRYTPEKDEWRQFASPTCPGPRSAHAVAASPRGQLFLFGGEFSSLYQNNFHHYRDFWSFDVNTHMWERIETKIRPSARSGHRMAMWKHFVVLFGGFYDPGIKTHYLNDTWLFDTTEYKWQQLQMGPNDRAPSPRSGFSFFATADGIILHGGYCKEYVKGKKVQGVALDDTWFLKMDTEVKAIKWSKRKKIGYAPSPPRSGCTMAFWSAKGTGVLFGGVTDVKEDDETIESVFYNDLYGYVTAGNGRWISLALRKPKKKPGEAARRKKKAQQLLQQQQLQQQRLAEYARRQEDEDERDDDDDGDARTVTGESDDEDDGDRIKATPATSDSTAKQLLLAANVIVPAQLAELDTDAPDPDDPALTIPMARYNAMLAVLRNTVYIYGGIVERGAREYTLDDFYALQLDKLDRFTTLRPCDIVFGEGEESDEDGDDDESGSDSGSENDDNDEEEEGSVTVVDPDERKTEDVEEVEVEVEKPPEDDLRARATAFLGVTRSPDPSRTAEDALSTPMPGETLAMFYARSRTYWAQKAFETGASDNRGKMLRRDGFARAEERYKEYKPLLEEVEKILAEAGLDEEEMRRGAARPSGAAAEGNRNRR</sequence>
<feature type="region of interest" description="Disordered" evidence="1">
    <location>
        <begin position="534"/>
        <end position="622"/>
    </location>
</feature>
<dbReference type="Proteomes" id="UP000077266">
    <property type="component" value="Unassembled WGS sequence"/>
</dbReference>
<reference evidence="3 4" key="1">
    <citation type="journal article" date="2016" name="Mol. Biol. Evol.">
        <title>Comparative Genomics of Early-Diverging Mushroom-Forming Fungi Provides Insights into the Origins of Lignocellulose Decay Capabilities.</title>
        <authorList>
            <person name="Nagy L.G."/>
            <person name="Riley R."/>
            <person name="Tritt A."/>
            <person name="Adam C."/>
            <person name="Daum C."/>
            <person name="Floudas D."/>
            <person name="Sun H."/>
            <person name="Yadav J.S."/>
            <person name="Pangilinan J."/>
            <person name="Larsson K.H."/>
            <person name="Matsuura K."/>
            <person name="Barry K."/>
            <person name="Labutti K."/>
            <person name="Kuo R."/>
            <person name="Ohm R.A."/>
            <person name="Bhattacharya S.S."/>
            <person name="Shirouzu T."/>
            <person name="Yoshinaga Y."/>
            <person name="Martin F.M."/>
            <person name="Grigoriev I.V."/>
            <person name="Hibbett D.S."/>
        </authorList>
    </citation>
    <scope>NUCLEOTIDE SEQUENCE [LARGE SCALE GENOMIC DNA]</scope>
    <source>
        <strain evidence="3 4">HHB12029</strain>
    </source>
</reference>
<protein>
    <recommendedName>
        <fullName evidence="2">DUF4110 domain-containing protein</fullName>
    </recommendedName>
</protein>
<proteinExistence type="predicted"/>
<dbReference type="InterPro" id="IPR015915">
    <property type="entry name" value="Kelch-typ_b-propeller"/>
</dbReference>
<feature type="compositionally biased region" description="Acidic residues" evidence="1">
    <location>
        <begin position="406"/>
        <end position="416"/>
    </location>
</feature>
<dbReference type="PANTHER" id="PTHR46063:SF1">
    <property type="entry name" value="KELCH DOMAIN-CONTAINING PROTEIN 4"/>
    <property type="match status" value="1"/>
</dbReference>
<feature type="compositionally biased region" description="Basic and acidic residues" evidence="1">
    <location>
        <begin position="586"/>
        <end position="597"/>
    </location>
</feature>
<feature type="compositionally biased region" description="Low complexity" evidence="1">
    <location>
        <begin position="384"/>
        <end position="398"/>
    </location>
</feature>
<dbReference type="SUPFAM" id="SSF117281">
    <property type="entry name" value="Kelch motif"/>
    <property type="match status" value="1"/>
</dbReference>
<name>A0A165GZ53_EXIGL</name>
<feature type="region of interest" description="Disordered" evidence="1">
    <location>
        <begin position="1"/>
        <end position="51"/>
    </location>
</feature>
<dbReference type="InParanoid" id="A0A165GZ53"/>
<evidence type="ECO:0000313" key="3">
    <source>
        <dbReference type="EMBL" id="KZV91213.1"/>
    </source>
</evidence>
<evidence type="ECO:0000313" key="4">
    <source>
        <dbReference type="Proteomes" id="UP000077266"/>
    </source>
</evidence>
<feature type="region of interest" description="Disordered" evidence="1">
    <location>
        <begin position="685"/>
        <end position="711"/>
    </location>
</feature>